<proteinExistence type="predicted"/>
<dbReference type="Proteomes" id="UP000663855">
    <property type="component" value="Unassembled WGS sequence"/>
</dbReference>
<dbReference type="InterPro" id="IPR000477">
    <property type="entry name" value="RT_dom"/>
</dbReference>
<dbReference type="PROSITE" id="PS50878">
    <property type="entry name" value="RT_POL"/>
    <property type="match status" value="1"/>
</dbReference>
<evidence type="ECO:0000313" key="3">
    <source>
        <dbReference type="Proteomes" id="UP000663855"/>
    </source>
</evidence>
<dbReference type="AlphaFoldDB" id="A0A815ARU0"/>
<evidence type="ECO:0000313" key="2">
    <source>
        <dbReference type="EMBL" id="CAF1260718.1"/>
    </source>
</evidence>
<evidence type="ECO:0000259" key="1">
    <source>
        <dbReference type="PROSITE" id="PS50878"/>
    </source>
</evidence>
<gene>
    <name evidence="2" type="ORF">CJN711_LOCUS14968</name>
</gene>
<organism evidence="2 3">
    <name type="scientific">Rotaria magnacalcarata</name>
    <dbReference type="NCBI Taxonomy" id="392030"/>
    <lineage>
        <taxon>Eukaryota</taxon>
        <taxon>Metazoa</taxon>
        <taxon>Spiralia</taxon>
        <taxon>Gnathifera</taxon>
        <taxon>Rotifera</taxon>
        <taxon>Eurotatoria</taxon>
        <taxon>Bdelloidea</taxon>
        <taxon>Philodinida</taxon>
        <taxon>Philodinidae</taxon>
        <taxon>Rotaria</taxon>
    </lineage>
</organism>
<dbReference type="Pfam" id="PF00078">
    <property type="entry name" value="RVT_1"/>
    <property type="match status" value="1"/>
</dbReference>
<accession>A0A815ARU0</accession>
<protein>
    <recommendedName>
        <fullName evidence="1">Reverse transcriptase domain-containing protein</fullName>
    </recommendedName>
</protein>
<comment type="caution">
    <text evidence="2">The sequence shown here is derived from an EMBL/GenBank/DDBJ whole genome shotgun (WGS) entry which is preliminary data.</text>
</comment>
<dbReference type="PANTHER" id="PTHR19446">
    <property type="entry name" value="REVERSE TRANSCRIPTASES"/>
    <property type="match status" value="1"/>
</dbReference>
<name>A0A815ARU0_9BILA</name>
<dbReference type="EMBL" id="CAJNOV010006808">
    <property type="protein sequence ID" value="CAF1260718.1"/>
    <property type="molecule type" value="Genomic_DNA"/>
</dbReference>
<reference evidence="2" key="1">
    <citation type="submission" date="2021-02" db="EMBL/GenBank/DDBJ databases">
        <authorList>
            <person name="Nowell W R."/>
        </authorList>
    </citation>
    <scope>NUCLEOTIDE SEQUENCE</scope>
</reference>
<feature type="domain" description="Reverse transcriptase" evidence="1">
    <location>
        <begin position="47"/>
        <end position="129"/>
    </location>
</feature>
<sequence length="129" mass="15118">MTYNNTAATSDKENADLFADCIENDVYYYTDDTLPFHDQHLTKLFNQILRQVYIPTKWKTANIILILKPKKDKQHPSSYRPISLVNCLGKLLEKIIKQRLMLELERRNILPEHQAGFRPGKSQYATSYD</sequence>